<keyword evidence="6" id="KW-0812">Transmembrane</keyword>
<feature type="transmembrane region" description="Helical" evidence="6">
    <location>
        <begin position="443"/>
        <end position="463"/>
    </location>
</feature>
<protein>
    <recommendedName>
        <fullName evidence="3">Probable multidrug resistance protein NorM</fullName>
    </recommendedName>
    <alternativeName>
        <fullName evidence="5">Multidrug-efflux transporter</fullName>
    </alternativeName>
</protein>
<sequence>MTKLKTLSTVKKFFPENKQKWLIYMKYSLPVIFSALLFSLNGFVDNFMVTHIANGVTSLSYANAWSGIIAGIVGGINFVGYVITGQYIGANKINRVKEIVRLRFLISFASTLIFVFFGIFMSRQLVMLFAAEPETGNLTGIALEQIQNEFKQTIDNSVKYLRLITIAWIILSWTSPLSSLLNETGNGKWGMYSSIVSLLTNIFLNIILMRVLNMGVEGAAYASIAARIVAVFGDTYFVYKRIPNFLINPLTSYKISRKIWKHFLKRSYASLMVSSLTIMIIFRAKFFNTAYPQGSMGDPQWALSAALVLGLTSSISEIFTTTFFAIGSNVTLFVGQLLGKREFDQAKKNANELKGFHTMVAFLFSLLLIILIFIIPHISGIDQAVGEHLKITEQLKAKAFYRFELQMTLVTIVILNPFWMWFVTSSRLISSGGKANLSSTMEIICEIIVICWAAIVCLLIVPATNIPLYQAYFLFFLGDFVKLIIYESVYFRVDWARHIDDYKYNRSKMKPE</sequence>
<keyword evidence="4" id="KW-0813">Transport</keyword>
<feature type="transmembrane region" description="Helical" evidence="6">
    <location>
        <begin position="218"/>
        <end position="239"/>
    </location>
</feature>
<dbReference type="Proteomes" id="UP001059252">
    <property type="component" value="Chromosome"/>
</dbReference>
<dbReference type="InterPro" id="IPR002528">
    <property type="entry name" value="MATE_fam"/>
</dbReference>
<comment type="function">
    <text evidence="1">Multidrug efflux pump.</text>
</comment>
<dbReference type="Pfam" id="PF01554">
    <property type="entry name" value="MatE"/>
    <property type="match status" value="2"/>
</dbReference>
<name>A0ABY5RB37_9MOLU</name>
<dbReference type="InterPro" id="IPR050222">
    <property type="entry name" value="MATE_MdtK"/>
</dbReference>
<evidence type="ECO:0000313" key="7">
    <source>
        <dbReference type="EMBL" id="UVD81430.1"/>
    </source>
</evidence>
<dbReference type="EMBL" id="CP102734">
    <property type="protein sequence ID" value="UVD81430.1"/>
    <property type="molecule type" value="Genomic_DNA"/>
</dbReference>
<comment type="similarity">
    <text evidence="2">Belongs to the multi antimicrobial extrusion (MATE) (TC 2.A.66.1) family.</text>
</comment>
<accession>A0ABY5RB37</accession>
<feature type="transmembrane region" description="Helical" evidence="6">
    <location>
        <begin position="469"/>
        <end position="489"/>
    </location>
</feature>
<evidence type="ECO:0000256" key="2">
    <source>
        <dbReference type="ARBA" id="ARBA00010199"/>
    </source>
</evidence>
<feature type="transmembrane region" description="Helical" evidence="6">
    <location>
        <begin position="399"/>
        <end position="422"/>
    </location>
</feature>
<feature type="transmembrane region" description="Helical" evidence="6">
    <location>
        <begin position="104"/>
        <end position="122"/>
    </location>
</feature>
<reference evidence="7" key="1">
    <citation type="submission" date="2022-08" db="EMBL/GenBank/DDBJ databases">
        <title>Complete genome of Mycoplasma iguanae type strain 2327.</title>
        <authorList>
            <person name="Spergser J."/>
        </authorList>
    </citation>
    <scope>NUCLEOTIDE SEQUENCE</scope>
    <source>
        <strain evidence="7">2327</strain>
    </source>
</reference>
<feature type="transmembrane region" description="Helical" evidence="6">
    <location>
        <begin position="160"/>
        <end position="177"/>
    </location>
</feature>
<gene>
    <name evidence="7" type="ORF">NV226_01700</name>
</gene>
<feature type="transmembrane region" description="Helical" evidence="6">
    <location>
        <begin position="263"/>
        <end position="282"/>
    </location>
</feature>
<evidence type="ECO:0000313" key="8">
    <source>
        <dbReference type="Proteomes" id="UP001059252"/>
    </source>
</evidence>
<feature type="transmembrane region" description="Helical" evidence="6">
    <location>
        <begin position="302"/>
        <end position="335"/>
    </location>
</feature>
<dbReference type="RefSeq" id="WP_258210604.1">
    <property type="nucleotide sequence ID" value="NZ_CP102734.1"/>
</dbReference>
<proteinExistence type="inferred from homology"/>
<evidence type="ECO:0000256" key="4">
    <source>
        <dbReference type="ARBA" id="ARBA00022448"/>
    </source>
</evidence>
<feature type="transmembrane region" description="Helical" evidence="6">
    <location>
        <begin position="189"/>
        <end position="212"/>
    </location>
</feature>
<evidence type="ECO:0000256" key="6">
    <source>
        <dbReference type="SAM" id="Phobius"/>
    </source>
</evidence>
<evidence type="ECO:0000256" key="3">
    <source>
        <dbReference type="ARBA" id="ARBA00020268"/>
    </source>
</evidence>
<keyword evidence="8" id="KW-1185">Reference proteome</keyword>
<dbReference type="PANTHER" id="PTHR43298">
    <property type="entry name" value="MULTIDRUG RESISTANCE PROTEIN NORM-RELATED"/>
    <property type="match status" value="1"/>
</dbReference>
<organism evidence="7 8">
    <name type="scientific">Mycoplasma iguanae</name>
    <dbReference type="NCBI Taxonomy" id="292461"/>
    <lineage>
        <taxon>Bacteria</taxon>
        <taxon>Bacillati</taxon>
        <taxon>Mycoplasmatota</taxon>
        <taxon>Mollicutes</taxon>
        <taxon>Mycoplasmataceae</taxon>
        <taxon>Mycoplasma</taxon>
    </lineage>
</organism>
<keyword evidence="6" id="KW-0472">Membrane</keyword>
<feature type="transmembrane region" description="Helical" evidence="6">
    <location>
        <begin position="21"/>
        <end position="44"/>
    </location>
</feature>
<keyword evidence="6" id="KW-1133">Transmembrane helix</keyword>
<evidence type="ECO:0000256" key="1">
    <source>
        <dbReference type="ARBA" id="ARBA00003408"/>
    </source>
</evidence>
<feature type="transmembrane region" description="Helical" evidence="6">
    <location>
        <begin position="64"/>
        <end position="83"/>
    </location>
</feature>
<feature type="transmembrane region" description="Helical" evidence="6">
    <location>
        <begin position="356"/>
        <end position="379"/>
    </location>
</feature>
<dbReference type="PANTHER" id="PTHR43298:SF2">
    <property type="entry name" value="FMN_FAD EXPORTER YEEO-RELATED"/>
    <property type="match status" value="1"/>
</dbReference>
<evidence type="ECO:0000256" key="5">
    <source>
        <dbReference type="ARBA" id="ARBA00031636"/>
    </source>
</evidence>